<evidence type="ECO:0000259" key="4">
    <source>
        <dbReference type="Pfam" id="PF03328"/>
    </source>
</evidence>
<name>K9FA74_PEND2</name>
<dbReference type="OrthoDB" id="1621678at2759"/>
<dbReference type="InParanoid" id="K9FA74"/>
<dbReference type="InterPro" id="IPR005000">
    <property type="entry name" value="Aldolase/citrate-lyase_domain"/>
</dbReference>
<dbReference type="PANTHER" id="PTHR30502">
    <property type="entry name" value="2-KETO-3-DEOXY-L-RHAMNONATE ALDOLASE"/>
    <property type="match status" value="1"/>
</dbReference>
<evidence type="ECO:0000256" key="3">
    <source>
        <dbReference type="ARBA" id="ARBA00023239"/>
    </source>
</evidence>
<dbReference type="InterPro" id="IPR050251">
    <property type="entry name" value="HpcH-HpaI_aldolase"/>
</dbReference>
<dbReference type="PANTHER" id="PTHR30502:SF0">
    <property type="entry name" value="PHOSPHOENOLPYRUVATE CARBOXYLASE FAMILY PROTEIN"/>
    <property type="match status" value="1"/>
</dbReference>
<dbReference type="InterPro" id="IPR015813">
    <property type="entry name" value="Pyrv/PenolPyrv_kinase-like_dom"/>
</dbReference>
<gene>
    <name evidence="5" type="ORF">PDIG_78670</name>
</gene>
<dbReference type="OMA" id="LVIPMIE"/>
<accession>K9FA74</accession>
<dbReference type="EMBL" id="AKCT01000295">
    <property type="protein sequence ID" value="EKV06089.1"/>
    <property type="molecule type" value="Genomic_DNA"/>
</dbReference>
<dbReference type="GO" id="GO:0016832">
    <property type="term" value="F:aldehyde-lyase activity"/>
    <property type="evidence" value="ECO:0007669"/>
    <property type="project" value="TreeGrafter"/>
</dbReference>
<organism evidence="5 6">
    <name type="scientific">Penicillium digitatum (strain PHI26 / CECT 20796)</name>
    <name type="common">Green mold</name>
    <dbReference type="NCBI Taxonomy" id="1170229"/>
    <lineage>
        <taxon>Eukaryota</taxon>
        <taxon>Fungi</taxon>
        <taxon>Dikarya</taxon>
        <taxon>Ascomycota</taxon>
        <taxon>Pezizomycotina</taxon>
        <taxon>Eurotiomycetes</taxon>
        <taxon>Eurotiomycetidae</taxon>
        <taxon>Eurotiales</taxon>
        <taxon>Aspergillaceae</taxon>
        <taxon>Penicillium</taxon>
    </lineage>
</organism>
<dbReference type="Gene3D" id="3.20.20.60">
    <property type="entry name" value="Phosphoenolpyruvate-binding domains"/>
    <property type="match status" value="1"/>
</dbReference>
<dbReference type="InterPro" id="IPR040442">
    <property type="entry name" value="Pyrv_kinase-like_dom_sf"/>
</dbReference>
<keyword evidence="2" id="KW-0479">Metal-binding</keyword>
<dbReference type="Proteomes" id="UP000009882">
    <property type="component" value="Unassembled WGS sequence"/>
</dbReference>
<evidence type="ECO:0000313" key="5">
    <source>
        <dbReference type="EMBL" id="EKV06089.1"/>
    </source>
</evidence>
<dbReference type="GO" id="GO:0046872">
    <property type="term" value="F:metal ion binding"/>
    <property type="evidence" value="ECO:0007669"/>
    <property type="project" value="UniProtKB-KW"/>
</dbReference>
<dbReference type="STRING" id="1170229.K9FA74"/>
<reference evidence="6" key="1">
    <citation type="journal article" date="2012" name="BMC Genomics">
        <title>Genome sequence of the necrotrophic fungus Penicillium digitatum, the main postharvest pathogen of citrus.</title>
        <authorList>
            <person name="Marcet-Houben M."/>
            <person name="Ballester A.-R."/>
            <person name="de la Fuente B."/>
            <person name="Harries E."/>
            <person name="Marcos J.F."/>
            <person name="Gonzalez-Candelas L."/>
            <person name="Gabaldon T."/>
        </authorList>
    </citation>
    <scope>NUCLEOTIDE SEQUENCE [LARGE SCALE GENOMIC DNA]</scope>
    <source>
        <strain evidence="6">PHI26 / CECT 20796</strain>
    </source>
</reference>
<sequence length="270" mass="28734">MTICENVLYTKAAAGKLCNALVLRLVTNPLVVQLARNAGFDVVWIEMEHSTYSITEASGLTSAAMMAGLTPIVRVPYQCGMGYVQQVLDSGAMAVVFPHIETVEAARSCVKMCKFPPLGKRSLWLQQAAVGLKTLPMQEMANEVNSQASAVGVMIESADSIPNADAIAAVEGVDLLIVGCIDLSTDMGIPGKIDAPEFRAALEAVSVACRRHNKVFGLAGNYSDLKFQDRAINTLGARLILGHVDSNLIAVGAKDCVERIGSVDRTVLLN</sequence>
<dbReference type="Pfam" id="PF03328">
    <property type="entry name" value="HpcH_HpaI"/>
    <property type="match status" value="1"/>
</dbReference>
<dbReference type="GO" id="GO:0005737">
    <property type="term" value="C:cytoplasm"/>
    <property type="evidence" value="ECO:0007669"/>
    <property type="project" value="TreeGrafter"/>
</dbReference>
<feature type="domain" description="HpcH/HpaI aldolase/citrate lyase" evidence="4">
    <location>
        <begin position="27"/>
        <end position="213"/>
    </location>
</feature>
<evidence type="ECO:0000313" key="6">
    <source>
        <dbReference type="Proteomes" id="UP000009882"/>
    </source>
</evidence>
<evidence type="ECO:0000256" key="1">
    <source>
        <dbReference type="ARBA" id="ARBA00005568"/>
    </source>
</evidence>
<dbReference type="AlphaFoldDB" id="K9FA74"/>
<dbReference type="eggNOG" id="ENOG502SJZ2">
    <property type="taxonomic scope" value="Eukaryota"/>
</dbReference>
<keyword evidence="3" id="KW-0456">Lyase</keyword>
<comment type="similarity">
    <text evidence="1">Belongs to the HpcH/HpaI aldolase family.</text>
</comment>
<keyword evidence="6" id="KW-1185">Reference proteome</keyword>
<comment type="caution">
    <text evidence="5">The sequence shown here is derived from an EMBL/GenBank/DDBJ whole genome shotgun (WGS) entry which is preliminary data.</text>
</comment>
<evidence type="ECO:0000256" key="2">
    <source>
        <dbReference type="ARBA" id="ARBA00022723"/>
    </source>
</evidence>
<proteinExistence type="inferred from homology"/>
<dbReference type="HOGENOM" id="CLU_059964_4_0_1"/>
<protein>
    <recommendedName>
        <fullName evidence="4">HpcH/HpaI aldolase/citrate lyase domain-containing protein</fullName>
    </recommendedName>
</protein>
<dbReference type="SUPFAM" id="SSF51621">
    <property type="entry name" value="Phosphoenolpyruvate/pyruvate domain"/>
    <property type="match status" value="1"/>
</dbReference>